<dbReference type="EMBL" id="JAGZGG010000018">
    <property type="protein sequence ID" value="MBS5332546.1"/>
    <property type="molecule type" value="Genomic_DNA"/>
</dbReference>
<dbReference type="Proteomes" id="UP000759273">
    <property type="component" value="Unassembled WGS sequence"/>
</dbReference>
<sequence length="106" mass="12369">MKLKKDRGRFTVRFDMENPDYVRAVEYLERQRDRGKAQYLADAILCYEKAEMKSFQQTDRALIEQIVQEYLEKQSMGHIPNLQKEEPSISSPPIDLIASALADFRG</sequence>
<name>A0A943DA64_9FIRM</name>
<evidence type="ECO:0008006" key="3">
    <source>
        <dbReference type="Google" id="ProtNLM"/>
    </source>
</evidence>
<evidence type="ECO:0000313" key="1">
    <source>
        <dbReference type="EMBL" id="MBS5332546.1"/>
    </source>
</evidence>
<evidence type="ECO:0000313" key="2">
    <source>
        <dbReference type="Proteomes" id="UP000759273"/>
    </source>
</evidence>
<organism evidence="1 2">
    <name type="scientific">Subdoligranulum variabile</name>
    <dbReference type="NCBI Taxonomy" id="214851"/>
    <lineage>
        <taxon>Bacteria</taxon>
        <taxon>Bacillati</taxon>
        <taxon>Bacillota</taxon>
        <taxon>Clostridia</taxon>
        <taxon>Eubacteriales</taxon>
        <taxon>Oscillospiraceae</taxon>
        <taxon>Subdoligranulum</taxon>
    </lineage>
</organism>
<gene>
    <name evidence="1" type="ORF">KHY36_08470</name>
</gene>
<protein>
    <recommendedName>
        <fullName evidence="3">Plasmid segregation centromere-binding protein ParR</fullName>
    </recommendedName>
</protein>
<comment type="caution">
    <text evidence="1">The sequence shown here is derived from an EMBL/GenBank/DDBJ whole genome shotgun (WGS) entry which is preliminary data.</text>
</comment>
<proteinExistence type="predicted"/>
<reference evidence="1" key="1">
    <citation type="submission" date="2021-02" db="EMBL/GenBank/DDBJ databases">
        <title>Infant gut strain persistence is associated with maternal origin, phylogeny, and functional potential including surface adhesion and iron acquisition.</title>
        <authorList>
            <person name="Lou Y.C."/>
        </authorList>
    </citation>
    <scope>NUCLEOTIDE SEQUENCE</scope>
    <source>
        <strain evidence="1">L3_101_000M1_dasL3_101_000M1_concoct_87</strain>
    </source>
</reference>
<accession>A0A943DA64</accession>
<dbReference type="AlphaFoldDB" id="A0A943DA64"/>